<dbReference type="EMBL" id="CP138897">
    <property type="protein sequence ID" value="WPK26265.1"/>
    <property type="molecule type" value="Genomic_DNA"/>
</dbReference>
<name>A0AAX4HER8_9ASCO</name>
<protein>
    <submittedName>
        <fullName evidence="1">Uncharacterized protein</fullName>
    </submittedName>
</protein>
<dbReference type="GeneID" id="88174677"/>
<proteinExistence type="predicted"/>
<dbReference type="RefSeq" id="XP_062878646.1">
    <property type="nucleotide sequence ID" value="XM_063022576.1"/>
</dbReference>
<accession>A0AAX4HER8</accession>
<dbReference type="AlphaFoldDB" id="A0AAX4HER8"/>
<dbReference type="Proteomes" id="UP001338582">
    <property type="component" value="Chromosome 4"/>
</dbReference>
<evidence type="ECO:0000313" key="2">
    <source>
        <dbReference type="Proteomes" id="UP001338582"/>
    </source>
</evidence>
<gene>
    <name evidence="1" type="ORF">PUMCH_003614</name>
</gene>
<sequence>MLLEVLETKVADDETRYALEKEVEYVDYNKIYDDLLKHFDAAYLRSRTLHLTEKVQRQTLYHYKRRVNALIDYLRLFDDGTHDVLDTETMPVDKTRIENLILFDPSLKDVLTPVVQMADETDPAEIQVGQSYGVDLVVDELIPELPDDELDNAEMNPQEVELWARRNFSHLVVSKFKPADIKARGVREDSEVSSILPKRKKKKE</sequence>
<organism evidence="1 2">
    <name type="scientific">Australozyma saopauloensis</name>
    <dbReference type="NCBI Taxonomy" id="291208"/>
    <lineage>
        <taxon>Eukaryota</taxon>
        <taxon>Fungi</taxon>
        <taxon>Dikarya</taxon>
        <taxon>Ascomycota</taxon>
        <taxon>Saccharomycotina</taxon>
        <taxon>Pichiomycetes</taxon>
        <taxon>Metschnikowiaceae</taxon>
        <taxon>Australozyma</taxon>
    </lineage>
</organism>
<evidence type="ECO:0000313" key="1">
    <source>
        <dbReference type="EMBL" id="WPK26265.1"/>
    </source>
</evidence>
<dbReference type="KEGG" id="asau:88174677"/>
<reference evidence="1 2" key="1">
    <citation type="submission" date="2023-10" db="EMBL/GenBank/DDBJ databases">
        <title>Draft Genome Sequence of Candida saopaulonensis from a very Premature Infant with Sepsis.</title>
        <authorList>
            <person name="Ning Y."/>
            <person name="Dai R."/>
            <person name="Xiao M."/>
            <person name="Xu Y."/>
            <person name="Yan Q."/>
            <person name="Zhang L."/>
        </authorList>
    </citation>
    <scope>NUCLEOTIDE SEQUENCE [LARGE SCALE GENOMIC DNA]</scope>
    <source>
        <strain evidence="1 2">19XY460</strain>
    </source>
</reference>
<keyword evidence="2" id="KW-1185">Reference proteome</keyword>